<dbReference type="PANTHER" id="PTHR36617:SF14">
    <property type="entry name" value="REVERSE TRANSCRIPTASE ZINC-BINDING DOMAIN-CONTAINING PROTEIN"/>
    <property type="match status" value="1"/>
</dbReference>
<name>A0A452XC42_AEGTS</name>
<keyword evidence="2" id="KW-1185">Reference proteome</keyword>
<protein>
    <recommendedName>
        <fullName evidence="3">Reverse transcriptase zinc-binding domain-containing protein</fullName>
    </recommendedName>
</protein>
<sequence>TWAQILHNKYLQSKTLTQVTVRPTDSPFWKGLMRVKTAFFNRTKFIVGDGNNTHFWEDTWLGDTPLALQYPSLYRIVQRREALVATIMQSIPLN</sequence>
<dbReference type="Gramene" id="AET0Gv20018700.1">
    <property type="protein sequence ID" value="AET0Gv20018700.1"/>
    <property type="gene ID" value="AET0Gv20018700"/>
</dbReference>
<organism evidence="1 2">
    <name type="scientific">Aegilops tauschii subsp. strangulata</name>
    <name type="common">Goatgrass</name>
    <dbReference type="NCBI Taxonomy" id="200361"/>
    <lineage>
        <taxon>Eukaryota</taxon>
        <taxon>Viridiplantae</taxon>
        <taxon>Streptophyta</taxon>
        <taxon>Embryophyta</taxon>
        <taxon>Tracheophyta</taxon>
        <taxon>Spermatophyta</taxon>
        <taxon>Magnoliopsida</taxon>
        <taxon>Liliopsida</taxon>
        <taxon>Poales</taxon>
        <taxon>Poaceae</taxon>
        <taxon>BOP clade</taxon>
        <taxon>Pooideae</taxon>
        <taxon>Triticodae</taxon>
        <taxon>Triticeae</taxon>
        <taxon>Triticinae</taxon>
        <taxon>Aegilops</taxon>
    </lineage>
</organism>
<dbReference type="Proteomes" id="UP000015105">
    <property type="component" value="Unassembled WGS sequence"/>
</dbReference>
<reference evidence="2" key="1">
    <citation type="journal article" date="2014" name="Science">
        <title>Ancient hybridizations among the ancestral genomes of bread wheat.</title>
        <authorList>
            <consortium name="International Wheat Genome Sequencing Consortium,"/>
            <person name="Marcussen T."/>
            <person name="Sandve S.R."/>
            <person name="Heier L."/>
            <person name="Spannagl M."/>
            <person name="Pfeifer M."/>
            <person name="Jakobsen K.S."/>
            <person name="Wulff B.B."/>
            <person name="Steuernagel B."/>
            <person name="Mayer K.F."/>
            <person name="Olsen O.A."/>
        </authorList>
    </citation>
    <scope>NUCLEOTIDE SEQUENCE [LARGE SCALE GENOMIC DNA]</scope>
    <source>
        <strain evidence="2">cv. AL8/78</strain>
    </source>
</reference>
<dbReference type="AlphaFoldDB" id="A0A452XC42"/>
<dbReference type="PANTHER" id="PTHR36617">
    <property type="entry name" value="PROTEIN, PUTATIVE-RELATED"/>
    <property type="match status" value="1"/>
</dbReference>
<reference evidence="1" key="3">
    <citation type="submission" date="2019-03" db="UniProtKB">
        <authorList>
            <consortium name="EnsemblPlants"/>
        </authorList>
    </citation>
    <scope>IDENTIFICATION</scope>
</reference>
<reference evidence="2" key="2">
    <citation type="journal article" date="2017" name="Nat. Plants">
        <title>The Aegilops tauschii genome reveals multiple impacts of transposons.</title>
        <authorList>
            <person name="Zhao G."/>
            <person name="Zou C."/>
            <person name="Li K."/>
            <person name="Wang K."/>
            <person name="Li T."/>
            <person name="Gao L."/>
            <person name="Zhang X."/>
            <person name="Wang H."/>
            <person name="Yang Z."/>
            <person name="Liu X."/>
            <person name="Jiang W."/>
            <person name="Mao L."/>
            <person name="Kong X."/>
            <person name="Jiao Y."/>
            <person name="Jia J."/>
        </authorList>
    </citation>
    <scope>NUCLEOTIDE SEQUENCE [LARGE SCALE GENOMIC DNA]</scope>
    <source>
        <strain evidence="2">cv. AL8/78</strain>
    </source>
</reference>
<evidence type="ECO:0008006" key="3">
    <source>
        <dbReference type="Google" id="ProtNLM"/>
    </source>
</evidence>
<evidence type="ECO:0000313" key="2">
    <source>
        <dbReference type="Proteomes" id="UP000015105"/>
    </source>
</evidence>
<dbReference type="EnsemblPlants" id="AET0Gv20018700.1">
    <property type="protein sequence ID" value="AET0Gv20018700.1"/>
    <property type="gene ID" value="AET0Gv20018700"/>
</dbReference>
<proteinExistence type="predicted"/>
<evidence type="ECO:0000313" key="1">
    <source>
        <dbReference type="EnsemblPlants" id="AET0Gv20018700.1"/>
    </source>
</evidence>
<accession>A0A452XC42</accession>